<comment type="caution">
    <text evidence="1">The sequence shown here is derived from an EMBL/GenBank/DDBJ whole genome shotgun (WGS) entry which is preliminary data.</text>
</comment>
<evidence type="ECO:0000313" key="2">
    <source>
        <dbReference type="Proteomes" id="UP001152888"/>
    </source>
</evidence>
<organism evidence="1 2">
    <name type="scientific">Acanthoscelides obtectus</name>
    <name type="common">Bean weevil</name>
    <name type="synonym">Bruchus obtectus</name>
    <dbReference type="NCBI Taxonomy" id="200917"/>
    <lineage>
        <taxon>Eukaryota</taxon>
        <taxon>Metazoa</taxon>
        <taxon>Ecdysozoa</taxon>
        <taxon>Arthropoda</taxon>
        <taxon>Hexapoda</taxon>
        <taxon>Insecta</taxon>
        <taxon>Pterygota</taxon>
        <taxon>Neoptera</taxon>
        <taxon>Endopterygota</taxon>
        <taxon>Coleoptera</taxon>
        <taxon>Polyphaga</taxon>
        <taxon>Cucujiformia</taxon>
        <taxon>Chrysomeloidea</taxon>
        <taxon>Chrysomelidae</taxon>
        <taxon>Bruchinae</taxon>
        <taxon>Bruchini</taxon>
        <taxon>Acanthoscelides</taxon>
    </lineage>
</organism>
<dbReference type="EMBL" id="CAKOFQ010006711">
    <property type="protein sequence ID" value="CAH1963854.1"/>
    <property type="molecule type" value="Genomic_DNA"/>
</dbReference>
<proteinExistence type="predicted"/>
<keyword evidence="2" id="KW-1185">Reference proteome</keyword>
<name>A0A9P0JYP4_ACAOB</name>
<accession>A0A9P0JYP4</accession>
<protein>
    <submittedName>
        <fullName evidence="1">Uncharacterized protein</fullName>
    </submittedName>
</protein>
<reference evidence="1" key="1">
    <citation type="submission" date="2022-03" db="EMBL/GenBank/DDBJ databases">
        <authorList>
            <person name="Sayadi A."/>
        </authorList>
    </citation>
    <scope>NUCLEOTIDE SEQUENCE</scope>
</reference>
<dbReference type="Proteomes" id="UP001152888">
    <property type="component" value="Unassembled WGS sequence"/>
</dbReference>
<dbReference type="AlphaFoldDB" id="A0A9P0JYP4"/>
<gene>
    <name evidence="1" type="ORF">ACAOBT_LOCUS5446</name>
</gene>
<evidence type="ECO:0000313" key="1">
    <source>
        <dbReference type="EMBL" id="CAH1963854.1"/>
    </source>
</evidence>
<sequence length="33" mass="4058">MLNMQILRQTQILRRFDRISVTVADTLRRLRRS</sequence>